<keyword evidence="4" id="KW-1185">Reference proteome</keyword>
<dbReference type="AlphaFoldDB" id="A0A6M5YQ47"/>
<dbReference type="Gene3D" id="3.40.1050.10">
    <property type="entry name" value="Carbonic anhydrase"/>
    <property type="match status" value="1"/>
</dbReference>
<dbReference type="Pfam" id="PF00484">
    <property type="entry name" value="Pro_CA"/>
    <property type="match status" value="1"/>
</dbReference>
<dbReference type="KEGG" id="ftj:FTUN_3723"/>
<feature type="binding site" evidence="2">
    <location>
        <position position="139"/>
    </location>
    <ligand>
        <name>Zn(2+)</name>
        <dbReference type="ChEBI" id="CHEBI:29105"/>
    </ligand>
</feature>
<keyword evidence="2" id="KW-0862">Zinc</keyword>
<protein>
    <submittedName>
        <fullName evidence="3">Carbonic anhydrase, beta class</fullName>
        <ecNumber evidence="3">4.2.1.1</ecNumber>
    </submittedName>
</protein>
<organism evidence="3 4">
    <name type="scientific">Frigoriglobus tundricola</name>
    <dbReference type="NCBI Taxonomy" id="2774151"/>
    <lineage>
        <taxon>Bacteria</taxon>
        <taxon>Pseudomonadati</taxon>
        <taxon>Planctomycetota</taxon>
        <taxon>Planctomycetia</taxon>
        <taxon>Gemmatales</taxon>
        <taxon>Gemmataceae</taxon>
        <taxon>Frigoriglobus</taxon>
    </lineage>
</organism>
<keyword evidence="2" id="KW-0479">Metal-binding</keyword>
<comment type="similarity">
    <text evidence="1">Belongs to the beta-class carbonic anhydrase family.</text>
</comment>
<dbReference type="SMART" id="SM00947">
    <property type="entry name" value="Pro_CA"/>
    <property type="match status" value="1"/>
</dbReference>
<evidence type="ECO:0000256" key="1">
    <source>
        <dbReference type="ARBA" id="ARBA00006217"/>
    </source>
</evidence>
<evidence type="ECO:0000313" key="4">
    <source>
        <dbReference type="Proteomes" id="UP000503447"/>
    </source>
</evidence>
<evidence type="ECO:0000256" key="2">
    <source>
        <dbReference type="PIRSR" id="PIRSR601765-1"/>
    </source>
</evidence>
<feature type="binding site" evidence="2">
    <location>
        <position position="81"/>
    </location>
    <ligand>
        <name>Zn(2+)</name>
        <dbReference type="ChEBI" id="CHEBI:29105"/>
    </ligand>
</feature>
<feature type="binding site" evidence="2">
    <location>
        <position position="136"/>
    </location>
    <ligand>
        <name>Zn(2+)</name>
        <dbReference type="ChEBI" id="CHEBI:29105"/>
    </ligand>
</feature>
<evidence type="ECO:0000313" key="3">
    <source>
        <dbReference type="EMBL" id="QJW96167.1"/>
    </source>
</evidence>
<name>A0A6M5YQ47_9BACT</name>
<dbReference type="PANTHER" id="PTHR11002:SF79">
    <property type="entry name" value="CARBONIC ANHYDRASE 2"/>
    <property type="match status" value="1"/>
</dbReference>
<dbReference type="SUPFAM" id="SSF53056">
    <property type="entry name" value="beta-carbonic anhydrase, cab"/>
    <property type="match status" value="1"/>
</dbReference>
<dbReference type="Proteomes" id="UP000503447">
    <property type="component" value="Chromosome"/>
</dbReference>
<dbReference type="EMBL" id="CP053452">
    <property type="protein sequence ID" value="QJW96167.1"/>
    <property type="molecule type" value="Genomic_DNA"/>
</dbReference>
<sequence length="287" mass="30475">MFEIVYRFDPEGRHTPDPPTDAASARKRLEEGNHEFAVLNDPRTSPPGTRRVVRFDADDLGLPNADGSAPKQEPFAAVLGCADARVPTEMVFGQGCNDLFVVRVAGNVLGSECLGSLDYSLTALGASLKLIAVVGHSRCGAVTAAVDAFLEPTKYLAVASSHQLRSVVDRIFVGVRAAQKALEQAWGPSVVTRPGYRMALIETTVGLNAALTAATVRQEFRDQLGPQREVVYGVYDLISRQVGLPVGVPGVSRVNVGLFAPPTDLSGFEQLGVLFASSAITKELLGG</sequence>
<dbReference type="RefSeq" id="WP_171471803.1">
    <property type="nucleotide sequence ID" value="NZ_CP053452.2"/>
</dbReference>
<dbReference type="GO" id="GO:0008270">
    <property type="term" value="F:zinc ion binding"/>
    <property type="evidence" value="ECO:0007669"/>
    <property type="project" value="InterPro"/>
</dbReference>
<gene>
    <name evidence="3" type="ORF">FTUN_3723</name>
</gene>
<dbReference type="PANTHER" id="PTHR11002">
    <property type="entry name" value="CARBONIC ANHYDRASE"/>
    <property type="match status" value="1"/>
</dbReference>
<reference evidence="4" key="1">
    <citation type="submission" date="2020-05" db="EMBL/GenBank/DDBJ databases">
        <title>Frigoriglobus tundricola gen. nov., sp. nov., a psychrotolerant cellulolytic planctomycete of the family Gemmataceae with two divergent copies of 16S rRNA gene.</title>
        <authorList>
            <person name="Kulichevskaya I.S."/>
            <person name="Ivanova A.A."/>
            <person name="Naumoff D.G."/>
            <person name="Beletsky A.V."/>
            <person name="Rijpstra W.I.C."/>
            <person name="Sinninghe Damste J.S."/>
            <person name="Mardanov A.V."/>
            <person name="Ravin N.V."/>
            <person name="Dedysh S.N."/>
        </authorList>
    </citation>
    <scope>NUCLEOTIDE SEQUENCE [LARGE SCALE GENOMIC DNA]</scope>
    <source>
        <strain evidence="4">PL17</strain>
    </source>
</reference>
<dbReference type="GO" id="GO:0004089">
    <property type="term" value="F:carbonate dehydratase activity"/>
    <property type="evidence" value="ECO:0007669"/>
    <property type="project" value="UniProtKB-EC"/>
</dbReference>
<proteinExistence type="inferred from homology"/>
<dbReference type="InterPro" id="IPR036874">
    <property type="entry name" value="Carbonic_anhydrase_sf"/>
</dbReference>
<dbReference type="EC" id="4.2.1.1" evidence="3"/>
<comment type="cofactor">
    <cofactor evidence="2">
        <name>Zn(2+)</name>
        <dbReference type="ChEBI" id="CHEBI:29105"/>
    </cofactor>
    <text evidence="2">Binds 1 zinc ion per subunit.</text>
</comment>
<feature type="binding site" evidence="2">
    <location>
        <position position="83"/>
    </location>
    <ligand>
        <name>Zn(2+)</name>
        <dbReference type="ChEBI" id="CHEBI:29105"/>
    </ligand>
</feature>
<keyword evidence="3" id="KW-0456">Lyase</keyword>
<dbReference type="InterPro" id="IPR001765">
    <property type="entry name" value="Carbonic_anhydrase"/>
</dbReference>
<accession>A0A6M5YQ47</accession>